<keyword evidence="2" id="KW-1185">Reference proteome</keyword>
<gene>
    <name evidence="1" type="ORF">niasHT_012517</name>
</gene>
<protein>
    <submittedName>
        <fullName evidence="1">Uncharacterized protein</fullName>
    </submittedName>
</protein>
<evidence type="ECO:0000313" key="1">
    <source>
        <dbReference type="EMBL" id="KAL3112948.1"/>
    </source>
</evidence>
<name>A0ABD2LCT0_9BILA</name>
<proteinExistence type="predicted"/>
<organism evidence="1 2">
    <name type="scientific">Heterodera trifolii</name>
    <dbReference type="NCBI Taxonomy" id="157864"/>
    <lineage>
        <taxon>Eukaryota</taxon>
        <taxon>Metazoa</taxon>
        <taxon>Ecdysozoa</taxon>
        <taxon>Nematoda</taxon>
        <taxon>Chromadorea</taxon>
        <taxon>Rhabditida</taxon>
        <taxon>Tylenchina</taxon>
        <taxon>Tylenchomorpha</taxon>
        <taxon>Tylenchoidea</taxon>
        <taxon>Heteroderidae</taxon>
        <taxon>Heteroderinae</taxon>
        <taxon>Heterodera</taxon>
    </lineage>
</organism>
<comment type="caution">
    <text evidence="1">The sequence shown here is derived from an EMBL/GenBank/DDBJ whole genome shotgun (WGS) entry which is preliminary data.</text>
</comment>
<reference evidence="1 2" key="1">
    <citation type="submission" date="2024-10" db="EMBL/GenBank/DDBJ databases">
        <authorList>
            <person name="Kim D."/>
        </authorList>
    </citation>
    <scope>NUCLEOTIDE SEQUENCE [LARGE SCALE GENOMIC DNA]</scope>
    <source>
        <strain evidence="1">BH-2024</strain>
    </source>
</reference>
<dbReference type="Proteomes" id="UP001620626">
    <property type="component" value="Unassembled WGS sequence"/>
</dbReference>
<accession>A0ABD2LCT0</accession>
<evidence type="ECO:0000313" key="2">
    <source>
        <dbReference type="Proteomes" id="UP001620626"/>
    </source>
</evidence>
<dbReference type="EMBL" id="JBICBT010000459">
    <property type="protein sequence ID" value="KAL3112948.1"/>
    <property type="molecule type" value="Genomic_DNA"/>
</dbReference>
<sequence>MHETCTKKLFKEEKIIWFAKGTNSIHTLTNLLKGGASGADSLQTEKAALDASIQKNLNYNKTGADVKMNRHWWLYKQSNQLKDIIENKPQKVIVENTTGTARHKTLLRIWAY</sequence>
<dbReference type="AlphaFoldDB" id="A0ABD2LCT0"/>